<dbReference type="SUPFAM" id="SSF69322">
    <property type="entry name" value="Tricorn protease domain 2"/>
    <property type="match status" value="1"/>
</dbReference>
<comment type="caution">
    <text evidence="1">The sequence shown here is derived from an EMBL/GenBank/DDBJ whole genome shotgun (WGS) entry which is preliminary data.</text>
</comment>
<dbReference type="Gene3D" id="2.130.10.10">
    <property type="entry name" value="YVTN repeat-like/Quinoprotein amine dehydrogenase"/>
    <property type="match status" value="1"/>
</dbReference>
<dbReference type="Proteomes" id="UP000236319">
    <property type="component" value="Unassembled WGS sequence"/>
</dbReference>
<organism evidence="1 2">
    <name type="scientific">Babesia ovata</name>
    <dbReference type="NCBI Taxonomy" id="189622"/>
    <lineage>
        <taxon>Eukaryota</taxon>
        <taxon>Sar</taxon>
        <taxon>Alveolata</taxon>
        <taxon>Apicomplexa</taxon>
        <taxon>Aconoidasida</taxon>
        <taxon>Piroplasmida</taxon>
        <taxon>Babesiidae</taxon>
        <taxon>Babesia</taxon>
    </lineage>
</organism>
<proteinExistence type="predicted"/>
<dbReference type="SUPFAM" id="SSF50978">
    <property type="entry name" value="WD40 repeat-like"/>
    <property type="match status" value="1"/>
</dbReference>
<dbReference type="RefSeq" id="XP_028865543.1">
    <property type="nucleotide sequence ID" value="XM_029009710.1"/>
</dbReference>
<evidence type="ECO:0000313" key="2">
    <source>
        <dbReference type="Proteomes" id="UP000236319"/>
    </source>
</evidence>
<dbReference type="EMBL" id="BDSA01000001">
    <property type="protein sequence ID" value="GBE59300.1"/>
    <property type="molecule type" value="Genomic_DNA"/>
</dbReference>
<evidence type="ECO:0000313" key="1">
    <source>
        <dbReference type="EMBL" id="GBE59300.1"/>
    </source>
</evidence>
<dbReference type="InterPro" id="IPR036322">
    <property type="entry name" value="WD40_repeat_dom_sf"/>
</dbReference>
<protein>
    <submittedName>
        <fullName evidence="1">tRNA (Guanine-N1)-methyltransferase, putative</fullName>
    </submittedName>
</protein>
<dbReference type="GO" id="GO:0032259">
    <property type="term" value="P:methylation"/>
    <property type="evidence" value="ECO:0007669"/>
    <property type="project" value="UniProtKB-KW"/>
</dbReference>
<keyword evidence="1" id="KW-0489">Methyltransferase</keyword>
<gene>
    <name evidence="1" type="ORF">BOVATA_007930</name>
</gene>
<dbReference type="OrthoDB" id="363663at2759"/>
<dbReference type="GeneID" id="39873070"/>
<accession>A0A2H6K8I9</accession>
<sequence length="585" mass="64741">MVLLTDYNLLIESIYSHRSECVLAHLQSGCFFETDLRGLFRGDEVGVDRRIKRHLSAPCIFPSVQSVIPAYARTTALSVCRDSCGGVYHDLETGKCISRISRSVYSNRVPTGITDLGGTCTHLASASDSNSPLVFLSTALGDINVIDLRVGVKGEFGHPVMSLCRCHSGAISCMYNFRGYSFSLVSGGYEDGKLNFFDLRFPYDHVKSPYVERPMPLRSFEMHLRNQTKYVDMDETDQQILKHMKLGRLTSMAVSHDERLIALANGQSEVVICSAHEDVRVLKMGFLSSKDDYATSVKFGPRDMELYCSTYDLLAGIERCKRYLPGAAAVDSDVPYPYPYNFVMWPMLNFMSNDWVTSSVEQFGYRDDFELVEDMHTSALFGASPGMVPSRGDADAIAQDTAEPNTEDAAEGKISRRSSIREDYYTELVPDEDDTAADNGCGFISPMDRLNVTRGRDAETKHRSFRSHRPGVLHPLIFTICNDYAVSAGGCEAGTATVDVWDPQSQQLICSASTPETRNIRFEHICSGDDGVVLLSGTFERSVDRIPLTSEDHGHINKCVCVMKPISREALAASSVSNIVNCSAI</sequence>
<reference evidence="1 2" key="1">
    <citation type="journal article" date="2017" name="BMC Genomics">
        <title>Whole-genome assembly of Babesia ovata and comparative genomics between closely related pathogens.</title>
        <authorList>
            <person name="Yamagishi J."/>
            <person name="Asada M."/>
            <person name="Hakimi H."/>
            <person name="Tanaka T.Q."/>
            <person name="Sugimoto C."/>
            <person name="Kawazu S."/>
        </authorList>
    </citation>
    <scope>NUCLEOTIDE SEQUENCE [LARGE SCALE GENOMIC DNA]</scope>
    <source>
        <strain evidence="1 2">Miyake</strain>
    </source>
</reference>
<dbReference type="InterPro" id="IPR015943">
    <property type="entry name" value="WD40/YVTN_repeat-like_dom_sf"/>
</dbReference>
<keyword evidence="1" id="KW-0808">Transferase</keyword>
<name>A0A2H6K8I9_9APIC</name>
<dbReference type="GO" id="GO:0008168">
    <property type="term" value="F:methyltransferase activity"/>
    <property type="evidence" value="ECO:0007669"/>
    <property type="project" value="UniProtKB-KW"/>
</dbReference>
<dbReference type="VEuPathDB" id="PiroplasmaDB:BOVATA_007930"/>
<keyword evidence="2" id="KW-1185">Reference proteome</keyword>
<dbReference type="AlphaFoldDB" id="A0A2H6K8I9"/>